<feature type="compositionally biased region" description="Basic residues" evidence="1">
    <location>
        <begin position="54"/>
        <end position="87"/>
    </location>
</feature>
<feature type="region of interest" description="Disordered" evidence="1">
    <location>
        <begin position="43"/>
        <end position="104"/>
    </location>
</feature>
<reference evidence="2" key="1">
    <citation type="submission" date="2018-06" db="EMBL/GenBank/DDBJ databases">
        <authorList>
            <person name="Zhirakovskaya E."/>
        </authorList>
    </citation>
    <scope>NUCLEOTIDE SEQUENCE</scope>
</reference>
<proteinExistence type="predicted"/>
<organism evidence="2">
    <name type="scientific">hydrothermal vent metagenome</name>
    <dbReference type="NCBI Taxonomy" id="652676"/>
    <lineage>
        <taxon>unclassified sequences</taxon>
        <taxon>metagenomes</taxon>
        <taxon>ecological metagenomes</taxon>
    </lineage>
</organism>
<sequence length="104" mass="11908">ETDNRVQQLIKTLDEYTQLQLSPDLPELTIAWAMLQKKIKNQPYDVSVKEGAAKAHKKTAKKKTAKKKSAKKKPAKKKPEKQQKKKAEKPSLKPQLMETEDVKI</sequence>
<feature type="non-terminal residue" evidence="2">
    <location>
        <position position="1"/>
    </location>
</feature>
<gene>
    <name evidence="2" type="ORF">MNBD_GAMMA09-207</name>
</gene>
<protein>
    <submittedName>
        <fullName evidence="2">Uncharacterized protein</fullName>
    </submittedName>
</protein>
<evidence type="ECO:0000313" key="2">
    <source>
        <dbReference type="EMBL" id="VAW69062.1"/>
    </source>
</evidence>
<evidence type="ECO:0000256" key="1">
    <source>
        <dbReference type="SAM" id="MobiDB-lite"/>
    </source>
</evidence>
<dbReference type="AlphaFoldDB" id="A0A3B0Y0Z5"/>
<dbReference type="EMBL" id="UOFI01000142">
    <property type="protein sequence ID" value="VAW69062.1"/>
    <property type="molecule type" value="Genomic_DNA"/>
</dbReference>
<name>A0A3B0Y0Z5_9ZZZZ</name>
<accession>A0A3B0Y0Z5</accession>